<gene>
    <name evidence="1" type="ORF">EMQ_0062</name>
</gene>
<evidence type="ECO:0000313" key="2">
    <source>
        <dbReference type="Proteomes" id="UP000516424"/>
    </source>
</evidence>
<dbReference type="RefSeq" id="WP_010669352.1">
    <property type="nucleotide sequence ID" value="NZ_AP023410.1"/>
</dbReference>
<organism evidence="1 2">
    <name type="scientific">Acetobacter aceti NBRC 14818</name>
    <dbReference type="NCBI Taxonomy" id="887700"/>
    <lineage>
        <taxon>Bacteria</taxon>
        <taxon>Pseudomonadati</taxon>
        <taxon>Pseudomonadota</taxon>
        <taxon>Alphaproteobacteria</taxon>
        <taxon>Acetobacterales</taxon>
        <taxon>Acetobacteraceae</taxon>
        <taxon>Acetobacter</taxon>
        <taxon>Acetobacter subgen. Acetobacter</taxon>
    </lineage>
</organism>
<evidence type="ECO:0000313" key="1">
    <source>
        <dbReference type="EMBL" id="BCK74456.1"/>
    </source>
</evidence>
<keyword evidence="2" id="KW-1185">Reference proteome</keyword>
<proteinExistence type="predicted"/>
<reference evidence="1 2" key="1">
    <citation type="journal article" date="2011" name="Microbiology">
        <title>Transcriptome response to different carbon sources in Acetobacter aceti.</title>
        <authorList>
            <person name="Sakurai K."/>
            <person name="Arai H."/>
            <person name="Ishii M."/>
            <person name="Igarashi Y."/>
        </authorList>
    </citation>
    <scope>NUCLEOTIDE SEQUENCE [LARGE SCALE GENOMIC DNA]</scope>
    <source>
        <strain evidence="1 2">NBRC 14818</strain>
    </source>
</reference>
<sequence length="185" mass="20802">MTDTKYSLSIVHHGVEAIKAYRTISGIQQDNEMPEIFLGGQIAIGLNRELGLQVHIERPYLRIMKELGVTINDQIIEDMGGLRADIAIYREGKPLAIIEFKICDERDRRGGKLLADLEKMNQLSSQTKISTYLGVLLTDTANATCAERRKTLETVLGQKFEQASNLEPAGNNAEWHRQFIAGRFN</sequence>
<dbReference type="AlphaFoldDB" id="A0AB33I8U1"/>
<dbReference type="EMBL" id="AP023410">
    <property type="protein sequence ID" value="BCK74456.1"/>
    <property type="molecule type" value="Genomic_DNA"/>
</dbReference>
<accession>A0AB33I8U1</accession>
<name>A0AB33I8U1_ACEAC</name>
<dbReference type="Proteomes" id="UP000516424">
    <property type="component" value="Chromosome"/>
</dbReference>
<protein>
    <submittedName>
        <fullName evidence="1">Uncharacterized protein</fullName>
    </submittedName>
</protein>